<proteinExistence type="predicted"/>
<keyword evidence="3" id="KW-1185">Reference proteome</keyword>
<accession>A0A4Y2KC54</accession>
<name>A0A4Y2KC54_ARAVE</name>
<protein>
    <submittedName>
        <fullName evidence="2">Uncharacterized protein</fullName>
    </submittedName>
</protein>
<dbReference type="EMBL" id="BGPR01114048">
    <property type="protein sequence ID" value="GBM99857.1"/>
    <property type="molecule type" value="Genomic_DNA"/>
</dbReference>
<feature type="compositionally biased region" description="Low complexity" evidence="1">
    <location>
        <begin position="144"/>
        <end position="155"/>
    </location>
</feature>
<comment type="caution">
    <text evidence="2">The sequence shown here is derived from an EMBL/GenBank/DDBJ whole genome shotgun (WGS) entry which is preliminary data.</text>
</comment>
<feature type="compositionally biased region" description="Basic and acidic residues" evidence="1">
    <location>
        <begin position="126"/>
        <end position="143"/>
    </location>
</feature>
<evidence type="ECO:0000313" key="3">
    <source>
        <dbReference type="Proteomes" id="UP000499080"/>
    </source>
</evidence>
<evidence type="ECO:0000313" key="2">
    <source>
        <dbReference type="EMBL" id="GBM99857.1"/>
    </source>
</evidence>
<organism evidence="2 3">
    <name type="scientific">Araneus ventricosus</name>
    <name type="common">Orbweaver spider</name>
    <name type="synonym">Epeira ventricosa</name>
    <dbReference type="NCBI Taxonomy" id="182803"/>
    <lineage>
        <taxon>Eukaryota</taxon>
        <taxon>Metazoa</taxon>
        <taxon>Ecdysozoa</taxon>
        <taxon>Arthropoda</taxon>
        <taxon>Chelicerata</taxon>
        <taxon>Arachnida</taxon>
        <taxon>Araneae</taxon>
        <taxon>Araneomorphae</taxon>
        <taxon>Entelegynae</taxon>
        <taxon>Araneoidea</taxon>
        <taxon>Araneidae</taxon>
        <taxon>Araneus</taxon>
    </lineage>
</organism>
<sequence length="155" mass="17153">MKNEGLLSNIQEKQVAQVTGTIPLTQISNTNRQQFTSNNNNITFNRARLTGFSARTADETLKSIQSINIPLWSFYTVLPPREKPQTPDIPVADVMDTGYSTAFGGRGKGIISSQYRSASNRLLARAADKTQRRDSHSKGDLSRSTRSSRSTFTTP</sequence>
<dbReference type="AlphaFoldDB" id="A0A4Y2KC54"/>
<gene>
    <name evidence="2" type="ORF">AVEN_72761_1</name>
</gene>
<dbReference type="Proteomes" id="UP000499080">
    <property type="component" value="Unassembled WGS sequence"/>
</dbReference>
<reference evidence="2 3" key="1">
    <citation type="journal article" date="2019" name="Sci. Rep.">
        <title>Orb-weaving spider Araneus ventricosus genome elucidates the spidroin gene catalogue.</title>
        <authorList>
            <person name="Kono N."/>
            <person name="Nakamura H."/>
            <person name="Ohtoshi R."/>
            <person name="Moran D.A.P."/>
            <person name="Shinohara A."/>
            <person name="Yoshida Y."/>
            <person name="Fujiwara M."/>
            <person name="Mori M."/>
            <person name="Tomita M."/>
            <person name="Arakawa K."/>
        </authorList>
    </citation>
    <scope>NUCLEOTIDE SEQUENCE [LARGE SCALE GENOMIC DNA]</scope>
</reference>
<feature type="region of interest" description="Disordered" evidence="1">
    <location>
        <begin position="122"/>
        <end position="155"/>
    </location>
</feature>
<evidence type="ECO:0000256" key="1">
    <source>
        <dbReference type="SAM" id="MobiDB-lite"/>
    </source>
</evidence>